<evidence type="ECO:0000313" key="2">
    <source>
        <dbReference type="EnsemblMetazoa" id="CLYHEMP023821.1"/>
    </source>
</evidence>
<sequence length="444" mass="49730">MEDYEYKTGSKQDELFYNVDADHAQQQNHKIKGRQQTRIDNDTTHRLSDFADPEKDMIQGVQQTIKWDDLQGDLKAMDINGNFDGYARFKEEVFDSKNQIAKGLILESTSLENEHLMTKTFGSSLIKDDVILHASISIDKGSTLSDVKITLDNQVSSYGDNDSECTSHSNEPLLSTERDNIDEINDADKTQEAGWDNQVNYSGDIDSELTSRPLSLNGGDNIDEIGDTDIIPDWGLRNQLRSSSDNNLQFTSQMNQPSSENDGDNINDMSEKEATVINNLEENEKRNILNSTPSSTKSTPKDFIPQDSIYNFILGLTSSPSIIHNNPTTIIQNSSQNTQRTSTKIYDIQRQSNNNSPQISSKSSSDLQVPNLVNLKKQLRKSSLVHESQLAFDFDSEHVKNMYALSEWTSDITDVLGQKSINSTGDSCLGGIDERNFSLDSLKL</sequence>
<name>A0A7M6DR15_9CNID</name>
<organism evidence="2 3">
    <name type="scientific">Clytia hemisphaerica</name>
    <dbReference type="NCBI Taxonomy" id="252671"/>
    <lineage>
        <taxon>Eukaryota</taxon>
        <taxon>Metazoa</taxon>
        <taxon>Cnidaria</taxon>
        <taxon>Hydrozoa</taxon>
        <taxon>Hydroidolina</taxon>
        <taxon>Leptothecata</taxon>
        <taxon>Obeliida</taxon>
        <taxon>Clytiidae</taxon>
        <taxon>Clytia</taxon>
    </lineage>
</organism>
<feature type="compositionally biased region" description="Polar residues" evidence="1">
    <location>
        <begin position="158"/>
        <end position="173"/>
    </location>
</feature>
<feature type="region of interest" description="Disordered" evidence="1">
    <location>
        <begin position="279"/>
        <end position="302"/>
    </location>
</feature>
<evidence type="ECO:0000313" key="3">
    <source>
        <dbReference type="Proteomes" id="UP000594262"/>
    </source>
</evidence>
<keyword evidence="3" id="KW-1185">Reference proteome</keyword>
<feature type="region of interest" description="Disordered" evidence="1">
    <location>
        <begin position="248"/>
        <end position="267"/>
    </location>
</feature>
<protein>
    <submittedName>
        <fullName evidence="2">Uncharacterized protein</fullName>
    </submittedName>
</protein>
<dbReference type="Proteomes" id="UP000594262">
    <property type="component" value="Unplaced"/>
</dbReference>
<evidence type="ECO:0000256" key="1">
    <source>
        <dbReference type="SAM" id="MobiDB-lite"/>
    </source>
</evidence>
<dbReference type="EnsemblMetazoa" id="CLYHEMT023821.1">
    <property type="protein sequence ID" value="CLYHEMP023821.1"/>
    <property type="gene ID" value="CLYHEMG023821"/>
</dbReference>
<feature type="region of interest" description="Disordered" evidence="1">
    <location>
        <begin position="158"/>
        <end position="179"/>
    </location>
</feature>
<dbReference type="AlphaFoldDB" id="A0A7M6DR15"/>
<reference evidence="2" key="1">
    <citation type="submission" date="2021-01" db="UniProtKB">
        <authorList>
            <consortium name="EnsemblMetazoa"/>
        </authorList>
    </citation>
    <scope>IDENTIFICATION</scope>
</reference>
<accession>A0A7M6DR15</accession>
<feature type="compositionally biased region" description="Polar residues" evidence="1">
    <location>
        <begin position="248"/>
        <end position="260"/>
    </location>
</feature>
<proteinExistence type="predicted"/>